<protein>
    <submittedName>
        <fullName evidence="6">Plastocyanin/azurin family copper-binding protein</fullName>
    </submittedName>
</protein>
<keyword evidence="3" id="KW-0249">Electron transport</keyword>
<accession>A0AAU7C7X2</accession>
<name>A0AAU7C7X2_9BACT</name>
<evidence type="ECO:0000256" key="1">
    <source>
        <dbReference type="ARBA" id="ARBA00022448"/>
    </source>
</evidence>
<dbReference type="EMBL" id="CP155447">
    <property type="protein sequence ID" value="XBH01243.1"/>
    <property type="molecule type" value="Genomic_DNA"/>
</dbReference>
<evidence type="ECO:0000259" key="5">
    <source>
        <dbReference type="Pfam" id="PF00127"/>
    </source>
</evidence>
<dbReference type="InterPro" id="IPR008972">
    <property type="entry name" value="Cupredoxin"/>
</dbReference>
<feature type="domain" description="Blue (type 1) copper" evidence="5">
    <location>
        <begin position="185"/>
        <end position="301"/>
    </location>
</feature>
<keyword evidence="4" id="KW-0186">Copper</keyword>
<dbReference type="Gene3D" id="2.60.40.420">
    <property type="entry name" value="Cupredoxins - blue copper proteins"/>
    <property type="match status" value="1"/>
</dbReference>
<evidence type="ECO:0000313" key="6">
    <source>
        <dbReference type="EMBL" id="XBH01243.1"/>
    </source>
</evidence>
<dbReference type="PROSITE" id="PS00196">
    <property type="entry name" value="COPPER_BLUE"/>
    <property type="match status" value="1"/>
</dbReference>
<dbReference type="RefSeq" id="WP_406693936.1">
    <property type="nucleotide sequence ID" value="NZ_CP155447.1"/>
</dbReference>
<evidence type="ECO:0000256" key="4">
    <source>
        <dbReference type="ARBA" id="ARBA00023008"/>
    </source>
</evidence>
<reference evidence="6" key="1">
    <citation type="submission" date="2024-05" db="EMBL/GenBank/DDBJ databases">
        <title>Planctomycetes of the genus Singulisphaera possess chitinolytic capabilities.</title>
        <authorList>
            <person name="Ivanova A."/>
        </authorList>
    </citation>
    <scope>NUCLEOTIDE SEQUENCE</scope>
    <source>
        <strain evidence="6">Ch08T</strain>
    </source>
</reference>
<dbReference type="GO" id="GO:0009055">
    <property type="term" value="F:electron transfer activity"/>
    <property type="evidence" value="ECO:0007669"/>
    <property type="project" value="InterPro"/>
</dbReference>
<proteinExistence type="predicted"/>
<dbReference type="PANTHER" id="PTHR38439">
    <property type="entry name" value="AURACYANIN-B"/>
    <property type="match status" value="1"/>
</dbReference>
<dbReference type="InterPro" id="IPR028871">
    <property type="entry name" value="BlueCu_1_BS"/>
</dbReference>
<dbReference type="InterPro" id="IPR050845">
    <property type="entry name" value="Cu-binding_ET"/>
</dbReference>
<keyword evidence="2" id="KW-0479">Metal-binding</keyword>
<dbReference type="AlphaFoldDB" id="A0AAU7C7X2"/>
<sequence>MTGWGTYTPADGSFQRVRYTGDPVQLPVELHARENGLLVTFSGPVDRAVAETPRSQFAQAWNYRYGPGYGSQEFSPHHPSMPGHDPLTIRSVTLLEDERTLFLEIPDLQPVNQLHLHLRVDASRPVDLFATVHKLAAPFTGFAGYRPVSKVVAAHPILSDLALATHSKPNPWRKKLPNAQPITLEAGKNLTFTPSSFEVPAGATVELTFKNPDVVPHNWALIRPDSLPRVGDLINKIIAEPDAVARHYIPKSDDVLVYSDMVPPQDQFTISFQAPAEKGRYPYVCTFPGHWMVMNGVMIVK</sequence>
<dbReference type="PANTHER" id="PTHR38439:SF3">
    <property type="entry name" value="COPPER-RESISTANT CUPROPROTEIN COPI"/>
    <property type="match status" value="1"/>
</dbReference>
<dbReference type="Pfam" id="PF00127">
    <property type="entry name" value="Copper-bind"/>
    <property type="match status" value="1"/>
</dbReference>
<keyword evidence="1" id="KW-0813">Transport</keyword>
<evidence type="ECO:0000256" key="3">
    <source>
        <dbReference type="ARBA" id="ARBA00022982"/>
    </source>
</evidence>
<organism evidence="6">
    <name type="scientific">Singulisphaera sp. Ch08</name>
    <dbReference type="NCBI Taxonomy" id="3120278"/>
    <lineage>
        <taxon>Bacteria</taxon>
        <taxon>Pseudomonadati</taxon>
        <taxon>Planctomycetota</taxon>
        <taxon>Planctomycetia</taxon>
        <taxon>Isosphaerales</taxon>
        <taxon>Isosphaeraceae</taxon>
        <taxon>Singulisphaera</taxon>
    </lineage>
</organism>
<dbReference type="CDD" id="cd04233">
    <property type="entry name" value="Auracyanin"/>
    <property type="match status" value="1"/>
</dbReference>
<dbReference type="SUPFAM" id="SSF49503">
    <property type="entry name" value="Cupredoxins"/>
    <property type="match status" value="1"/>
</dbReference>
<gene>
    <name evidence="6" type="ORF">V5E97_23135</name>
</gene>
<dbReference type="InterPro" id="IPR000923">
    <property type="entry name" value="BlueCu_1"/>
</dbReference>
<dbReference type="GO" id="GO:0005507">
    <property type="term" value="F:copper ion binding"/>
    <property type="evidence" value="ECO:0007669"/>
    <property type="project" value="InterPro"/>
</dbReference>
<evidence type="ECO:0000256" key="2">
    <source>
        <dbReference type="ARBA" id="ARBA00022723"/>
    </source>
</evidence>